<dbReference type="Proteomes" id="UP001473302">
    <property type="component" value="Unassembled WGS sequence"/>
</dbReference>
<keyword evidence="3" id="KW-1185">Reference proteome</keyword>
<name>A0ABP9YIJ9_9FUNG</name>
<dbReference type="InterPro" id="IPR018289">
    <property type="entry name" value="MULE_transposase_dom"/>
</dbReference>
<evidence type="ECO:0000259" key="1">
    <source>
        <dbReference type="Pfam" id="PF10551"/>
    </source>
</evidence>
<comment type="caution">
    <text evidence="2">The sequence shown here is derived from an EMBL/GenBank/DDBJ whole genome shotgun (WGS) entry which is preliminary data.</text>
</comment>
<dbReference type="PANTHER" id="PTHR31669:SF251">
    <property type="entry name" value="PROTEIN FAR1-RELATED SEQUENCE"/>
    <property type="match status" value="1"/>
</dbReference>
<protein>
    <recommendedName>
        <fullName evidence="1">MULE transposase domain-containing protein</fullName>
    </recommendedName>
</protein>
<organism evidence="2 3">
    <name type="scientific">Mucor flavus</name>
    <dbReference type="NCBI Taxonomy" id="439312"/>
    <lineage>
        <taxon>Eukaryota</taxon>
        <taxon>Fungi</taxon>
        <taxon>Fungi incertae sedis</taxon>
        <taxon>Mucoromycota</taxon>
        <taxon>Mucoromycotina</taxon>
        <taxon>Mucoromycetes</taxon>
        <taxon>Mucorales</taxon>
        <taxon>Mucorineae</taxon>
        <taxon>Mucoraceae</taxon>
        <taxon>Mucor</taxon>
    </lineage>
</organism>
<evidence type="ECO:0000313" key="2">
    <source>
        <dbReference type="EMBL" id="GAA5806677.1"/>
    </source>
</evidence>
<evidence type="ECO:0000313" key="3">
    <source>
        <dbReference type="Proteomes" id="UP001473302"/>
    </source>
</evidence>
<accession>A0ABP9YIJ9</accession>
<reference evidence="2 3" key="1">
    <citation type="submission" date="2024-04" db="EMBL/GenBank/DDBJ databases">
        <title>genome sequences of Mucor flavus KT1a and Helicostylum pulchrum KT1b strains isolated from the surface of a dry-aged beef.</title>
        <authorList>
            <person name="Toyotome T."/>
            <person name="Hosono M."/>
            <person name="Torimaru M."/>
            <person name="Fukuda K."/>
            <person name="Mikami N."/>
        </authorList>
    </citation>
    <scope>NUCLEOTIDE SEQUENCE [LARGE SCALE GENOMIC DNA]</scope>
    <source>
        <strain evidence="2 3">KT1a</strain>
    </source>
</reference>
<dbReference type="PANTHER" id="PTHR31669">
    <property type="entry name" value="PROTEIN FAR1-RELATED SEQUENCE 10-RELATED"/>
    <property type="match status" value="1"/>
</dbReference>
<proteinExistence type="predicted"/>
<dbReference type="Pfam" id="PF10551">
    <property type="entry name" value="MULE"/>
    <property type="match status" value="1"/>
</dbReference>
<feature type="domain" description="MULE transposase" evidence="1">
    <location>
        <begin position="183"/>
        <end position="240"/>
    </location>
</feature>
<sequence length="277" mass="31582">MFSQTKSTRESMHAEFNRIFGVGKQFENREELNESILKFGKTFNHGGIKREEKRDPDVIDLVNCSSGFEQEVDKIPYKKSMQKFSCPAFISTFNFTVTKNRMGHNHPISQDVTTYAIHRKQPPEIMQLIYTWLSSGHKDPTTSAMDSIGYVIRIQTKPDQEVRSVFFIHEKVIKEVRLRPEAITVDATYKTNAHKLSLVNIVGTSNASSVKSVNRLQTFAIVAAFVNNETEQTYTVLMGSNGGFPNLSYRIKKSQLAVFEIPNGSFVKIKWQIFLVN</sequence>
<gene>
    <name evidence="2" type="ORF">MFLAVUS_000025</name>
</gene>
<dbReference type="EMBL" id="BAABUK010000002">
    <property type="protein sequence ID" value="GAA5806677.1"/>
    <property type="molecule type" value="Genomic_DNA"/>
</dbReference>
<dbReference type="InterPro" id="IPR031052">
    <property type="entry name" value="FHY3/FAR1"/>
</dbReference>